<gene>
    <name evidence="1" type="ORF">BWI95_18925</name>
</gene>
<protein>
    <submittedName>
        <fullName evidence="1">Uncharacterized protein</fullName>
    </submittedName>
</protein>
<sequence length="102" mass="11776">MALWNGFLLAERTYLLITKKGVFVKKSQGQGDWYDIVRRSDGKLMGSMPLESRNLVYIKNGMFSCRPLMEDESVFNLSSGTRFLRRLGYRLEQPSDIMISTD</sequence>
<proteinExistence type="predicted"/>
<dbReference type="Proteomes" id="UP000187148">
    <property type="component" value="Chromosome"/>
</dbReference>
<dbReference type="EMBL" id="CP019445">
    <property type="protein sequence ID" value="APZ06968.1"/>
    <property type="molecule type" value="Genomic_DNA"/>
</dbReference>
<organism evidence="1 2">
    <name type="scientific">Kosakonia cowanii JCM 10956 = DSM 18146</name>
    <dbReference type="NCBI Taxonomy" id="1300165"/>
    <lineage>
        <taxon>Bacteria</taxon>
        <taxon>Pseudomonadati</taxon>
        <taxon>Pseudomonadota</taxon>
        <taxon>Gammaproteobacteria</taxon>
        <taxon>Enterobacterales</taxon>
        <taxon>Enterobacteriaceae</taxon>
        <taxon>Kosakonia</taxon>
    </lineage>
</organism>
<name>A0A807LLK7_9ENTR</name>
<dbReference type="AlphaFoldDB" id="A0A807LLK7"/>
<evidence type="ECO:0000313" key="1">
    <source>
        <dbReference type="EMBL" id="APZ06968.1"/>
    </source>
</evidence>
<accession>A0A807LLK7</accession>
<reference evidence="1 2" key="1">
    <citation type="submission" date="2017-01" db="EMBL/GenBank/DDBJ databases">
        <authorList>
            <person name="Cao J.-M."/>
        </authorList>
    </citation>
    <scope>NUCLEOTIDE SEQUENCE [LARGE SCALE GENOMIC DNA]</scope>
    <source>
        <strain evidence="1 2">888-76</strain>
    </source>
</reference>
<evidence type="ECO:0000313" key="2">
    <source>
        <dbReference type="Proteomes" id="UP000187148"/>
    </source>
</evidence>
<dbReference type="KEGG" id="kco:BWI95_18925"/>
<keyword evidence="2" id="KW-1185">Reference proteome</keyword>